<dbReference type="InterPro" id="IPR011701">
    <property type="entry name" value="MFS"/>
</dbReference>
<evidence type="ECO:0000256" key="5">
    <source>
        <dbReference type="ARBA" id="ARBA00038227"/>
    </source>
</evidence>
<dbReference type="EMBL" id="CAWYQH010000068">
    <property type="protein sequence ID" value="CAK8680146.1"/>
    <property type="molecule type" value="Genomic_DNA"/>
</dbReference>
<evidence type="ECO:0000256" key="6">
    <source>
        <dbReference type="SAM" id="Phobius"/>
    </source>
</evidence>
<organism evidence="8 9">
    <name type="scientific">Clavelina lepadiformis</name>
    <name type="common">Light-bulb sea squirt</name>
    <name type="synonym">Ascidia lepadiformis</name>
    <dbReference type="NCBI Taxonomy" id="159417"/>
    <lineage>
        <taxon>Eukaryota</taxon>
        <taxon>Metazoa</taxon>
        <taxon>Chordata</taxon>
        <taxon>Tunicata</taxon>
        <taxon>Ascidiacea</taxon>
        <taxon>Aplousobranchia</taxon>
        <taxon>Clavelinidae</taxon>
        <taxon>Clavelina</taxon>
    </lineage>
</organism>
<feature type="transmembrane region" description="Helical" evidence="6">
    <location>
        <begin position="225"/>
        <end position="244"/>
    </location>
</feature>
<sequence>MTVNNNSECSESVITVVKKQQHESHPINILRKITVEPIFLCCMVITVMYSTISSQYIYYRLSKNYGFEDETKASECGLNNVTNTTRDLQNKVTAEANEWNLYLNIANFIPSFFTTVLIGGWGDRVGRRLPLICSFTGCVLLVAIYIVVVHLELDIFYLLIGQIVYGIGGGFSGILCSCYAYLADISTHEDRTVRVAIGEANLGLGSLFGNLVGGFWIAAQGFEPLLWFLLALTLSTIFYVVVILPEAVLQSEASVMSAGQKFRSLFSCQVFVELWKFLSQNWNRTRKLLGVVFCFVLQIIIFAGVQDTIVIFVLSPPFYWSSTLIGYGSAVQDTTFVFSMIALKLLNGRLSDIWLVFMSNLSNIGGLITYALASATWIMFLGFSLTILAIMDSSVLRSTMSRLVSKHEQGAAFALVACSEATAILLGSFIFNGVYAETVGSFRGTVFLIGVGIQGVMFVVYSVVYYKTKSDLDANREKEYQSLKNEQ</sequence>
<feature type="transmembrane region" description="Helical" evidence="6">
    <location>
        <begin position="155"/>
        <end position="182"/>
    </location>
</feature>
<feature type="transmembrane region" description="Helical" evidence="6">
    <location>
        <begin position="446"/>
        <end position="466"/>
    </location>
</feature>
<dbReference type="PROSITE" id="PS50850">
    <property type="entry name" value="MFS"/>
    <property type="match status" value="1"/>
</dbReference>
<evidence type="ECO:0000313" key="8">
    <source>
        <dbReference type="EMBL" id="CAK8680146.1"/>
    </source>
</evidence>
<feature type="domain" description="Major facilitator superfamily (MFS) profile" evidence="7">
    <location>
        <begin position="43"/>
        <end position="469"/>
    </location>
</feature>
<comment type="similarity">
    <text evidence="5">Belongs to the major facilitator superfamily. SLC46A family.</text>
</comment>
<evidence type="ECO:0000256" key="1">
    <source>
        <dbReference type="ARBA" id="ARBA00004141"/>
    </source>
</evidence>
<comment type="caution">
    <text evidence="8">The sequence shown here is derived from an EMBL/GenBank/DDBJ whole genome shotgun (WGS) entry which is preliminary data.</text>
</comment>
<name>A0ABP0FLA6_CLALP</name>
<feature type="transmembrane region" description="Helical" evidence="6">
    <location>
        <begin position="101"/>
        <end position="122"/>
    </location>
</feature>
<keyword evidence="9" id="KW-1185">Reference proteome</keyword>
<accession>A0ABP0FLA6</accession>
<evidence type="ECO:0000313" key="9">
    <source>
        <dbReference type="Proteomes" id="UP001642483"/>
    </source>
</evidence>
<evidence type="ECO:0000256" key="4">
    <source>
        <dbReference type="ARBA" id="ARBA00023136"/>
    </source>
</evidence>
<dbReference type="PANTHER" id="PTHR23507">
    <property type="entry name" value="ZGC:174356"/>
    <property type="match status" value="1"/>
</dbReference>
<feature type="transmembrane region" description="Helical" evidence="6">
    <location>
        <begin position="202"/>
        <end position="219"/>
    </location>
</feature>
<keyword evidence="2 6" id="KW-0812">Transmembrane</keyword>
<comment type="subcellular location">
    <subcellularLocation>
        <location evidence="1">Membrane</location>
        <topology evidence="1">Multi-pass membrane protein</topology>
    </subcellularLocation>
</comment>
<keyword evidence="4 6" id="KW-0472">Membrane</keyword>
<dbReference type="Proteomes" id="UP001642483">
    <property type="component" value="Unassembled WGS sequence"/>
</dbReference>
<feature type="transmembrane region" description="Helical" evidence="6">
    <location>
        <begin position="38"/>
        <end position="59"/>
    </location>
</feature>
<evidence type="ECO:0000256" key="2">
    <source>
        <dbReference type="ARBA" id="ARBA00022692"/>
    </source>
</evidence>
<dbReference type="InterPro" id="IPR036259">
    <property type="entry name" value="MFS_trans_sf"/>
</dbReference>
<gene>
    <name evidence="8" type="ORF">CVLEPA_LOCUS10430</name>
</gene>
<dbReference type="PANTHER" id="PTHR23507:SF1">
    <property type="entry name" value="FI18259P1-RELATED"/>
    <property type="match status" value="1"/>
</dbReference>
<protein>
    <recommendedName>
        <fullName evidence="7">Major facilitator superfamily (MFS) profile domain-containing protein</fullName>
    </recommendedName>
</protein>
<keyword evidence="3 6" id="KW-1133">Transmembrane helix</keyword>
<dbReference type="SUPFAM" id="SSF103473">
    <property type="entry name" value="MFS general substrate transporter"/>
    <property type="match status" value="1"/>
</dbReference>
<reference evidence="8 9" key="1">
    <citation type="submission" date="2024-02" db="EMBL/GenBank/DDBJ databases">
        <authorList>
            <person name="Daric V."/>
            <person name="Darras S."/>
        </authorList>
    </citation>
    <scope>NUCLEOTIDE SEQUENCE [LARGE SCALE GENOMIC DNA]</scope>
</reference>
<dbReference type="InterPro" id="IPR020846">
    <property type="entry name" value="MFS_dom"/>
</dbReference>
<feature type="transmembrane region" description="Helical" evidence="6">
    <location>
        <begin position="288"/>
        <end position="312"/>
    </location>
</feature>
<dbReference type="Gene3D" id="1.20.1250.20">
    <property type="entry name" value="MFS general substrate transporter like domains"/>
    <property type="match status" value="1"/>
</dbReference>
<feature type="transmembrane region" description="Helical" evidence="6">
    <location>
        <begin position="411"/>
        <end position="434"/>
    </location>
</feature>
<evidence type="ECO:0000256" key="3">
    <source>
        <dbReference type="ARBA" id="ARBA00022989"/>
    </source>
</evidence>
<feature type="transmembrane region" description="Helical" evidence="6">
    <location>
        <begin position="129"/>
        <end position="149"/>
    </location>
</feature>
<proteinExistence type="inferred from homology"/>
<dbReference type="Pfam" id="PF07690">
    <property type="entry name" value="MFS_1"/>
    <property type="match status" value="1"/>
</dbReference>
<evidence type="ECO:0000259" key="7">
    <source>
        <dbReference type="PROSITE" id="PS50850"/>
    </source>
</evidence>
<feature type="transmembrane region" description="Helical" evidence="6">
    <location>
        <begin position="367"/>
        <end position="391"/>
    </location>
</feature>